<gene>
    <name evidence="1" type="ORF">HU830_01510</name>
</gene>
<dbReference type="AlphaFoldDB" id="A0A850R5J8"/>
<name>A0A850R5J8_9LACO</name>
<protein>
    <recommendedName>
        <fullName evidence="3">HPr kinase</fullName>
    </recommendedName>
</protein>
<evidence type="ECO:0000313" key="1">
    <source>
        <dbReference type="EMBL" id="NVY95882.1"/>
    </source>
</evidence>
<proteinExistence type="predicted"/>
<evidence type="ECO:0008006" key="3">
    <source>
        <dbReference type="Google" id="ProtNLM"/>
    </source>
</evidence>
<evidence type="ECO:0000313" key="2">
    <source>
        <dbReference type="Proteomes" id="UP000563523"/>
    </source>
</evidence>
<dbReference type="Proteomes" id="UP000563523">
    <property type="component" value="Unassembled WGS sequence"/>
</dbReference>
<reference evidence="1 2" key="1">
    <citation type="submission" date="2020-06" db="EMBL/GenBank/DDBJ databases">
        <authorList>
            <person name="Kang J."/>
        </authorList>
    </citation>
    <scope>NUCLEOTIDE SEQUENCE [LARGE SCALE GENOMIC DNA]</scope>
    <source>
        <strain evidence="1 2">DCY120</strain>
    </source>
</reference>
<dbReference type="SUPFAM" id="SSF53795">
    <property type="entry name" value="PEP carboxykinase-like"/>
    <property type="match status" value="1"/>
</dbReference>
<dbReference type="EMBL" id="JABZEC010000001">
    <property type="protein sequence ID" value="NVY95882.1"/>
    <property type="molecule type" value="Genomic_DNA"/>
</dbReference>
<dbReference type="InterPro" id="IPR027417">
    <property type="entry name" value="P-loop_NTPase"/>
</dbReference>
<dbReference type="RefSeq" id="WP_176942044.1">
    <property type="nucleotide sequence ID" value="NZ_JABZEC010000001.1"/>
</dbReference>
<dbReference type="Gene3D" id="3.40.50.300">
    <property type="entry name" value="P-loop containing nucleotide triphosphate hydrolases"/>
    <property type="match status" value="1"/>
</dbReference>
<sequence>MDIEEMIENIRNEFSSIENNAHISLKLTNDINKIIAPNAELIGINEVCSVWSDQKFVYFDYGHSIRKQSESLLELYYDETLNDQVDVMYGLLRGGVTELVRQKILENAVWGIHASLVRNPQTNRAVLFIGPKGSGKTSSALNLVANGWELLTDEFVAISEDGTIQALSRCPGIYMRDLKKFHPEFLKKSWIKSKSVINSEAKVLLNLQTPKFSTLSISQVKCFCLLSREQVTSTLNPVYLKSQFVKGKCFKYKLGMSIFKEILNDSVGYKASDDFHKLVEVRL</sequence>
<accession>A0A850R5J8</accession>
<organism evidence="1 2">
    <name type="scientific">Bombilactobacillus apium</name>
    <dbReference type="NCBI Taxonomy" id="2675299"/>
    <lineage>
        <taxon>Bacteria</taxon>
        <taxon>Bacillati</taxon>
        <taxon>Bacillota</taxon>
        <taxon>Bacilli</taxon>
        <taxon>Lactobacillales</taxon>
        <taxon>Lactobacillaceae</taxon>
        <taxon>Bombilactobacillus</taxon>
    </lineage>
</organism>
<keyword evidence="2" id="KW-1185">Reference proteome</keyword>
<comment type="caution">
    <text evidence="1">The sequence shown here is derived from an EMBL/GenBank/DDBJ whole genome shotgun (WGS) entry which is preliminary data.</text>
</comment>